<evidence type="ECO:0000313" key="1">
    <source>
        <dbReference type="EMBL" id="MCZ8380197.1"/>
    </source>
</evidence>
<accession>A0ABT4PUE9</accession>
<dbReference type="RefSeq" id="WP_269894853.1">
    <property type="nucleotide sequence ID" value="NZ_JAPZPY010000006.1"/>
</dbReference>
<dbReference type="Proteomes" id="UP001142153">
    <property type="component" value="Unassembled WGS sequence"/>
</dbReference>
<dbReference type="InterPro" id="IPR036894">
    <property type="entry name" value="YbaB-like_sf"/>
</dbReference>
<gene>
    <name evidence="1" type="ORF">O6P37_15090</name>
</gene>
<dbReference type="Gene3D" id="3.30.1310.10">
    <property type="entry name" value="Nucleoid-associated protein YbaB-like domain"/>
    <property type="match status" value="1"/>
</dbReference>
<dbReference type="EMBL" id="JAPZPY010000006">
    <property type="protein sequence ID" value="MCZ8380197.1"/>
    <property type="molecule type" value="Genomic_DNA"/>
</dbReference>
<organism evidence="1 2">
    <name type="scientific">Mycobacterium hippophais</name>
    <dbReference type="NCBI Taxonomy" id="3016340"/>
    <lineage>
        <taxon>Bacteria</taxon>
        <taxon>Bacillati</taxon>
        <taxon>Actinomycetota</taxon>
        <taxon>Actinomycetes</taxon>
        <taxon>Mycobacteriales</taxon>
        <taxon>Mycobacteriaceae</taxon>
        <taxon>Mycobacterium</taxon>
    </lineage>
</organism>
<reference evidence="1" key="1">
    <citation type="submission" date="2022-12" db="EMBL/GenBank/DDBJ databases">
        <authorList>
            <person name="Deng Y."/>
            <person name="Zhang Y.-Q."/>
        </authorList>
    </citation>
    <scope>NUCLEOTIDE SEQUENCE</scope>
    <source>
        <strain evidence="1">CPCC 205372</strain>
    </source>
</reference>
<dbReference type="Pfam" id="PF02575">
    <property type="entry name" value="YbaB_DNA_bd"/>
    <property type="match status" value="1"/>
</dbReference>
<protein>
    <submittedName>
        <fullName evidence="1">YbaB/EbfC family nucleoid-associated protein</fullName>
    </submittedName>
</protein>
<comment type="caution">
    <text evidence="1">The sequence shown here is derived from an EMBL/GenBank/DDBJ whole genome shotgun (WGS) entry which is preliminary data.</text>
</comment>
<evidence type="ECO:0000313" key="2">
    <source>
        <dbReference type="Proteomes" id="UP001142153"/>
    </source>
</evidence>
<keyword evidence="2" id="KW-1185">Reference proteome</keyword>
<sequence>MSGLADSVVARLAEQRDLLQDLNDRCSAISVRATSRDRAVTVVVDGTGAMTALTLRPVAGRMAADTLAELIVNTAQTAAAAAFDRRRQLTEQFNRRFLAAQNRELEMWDGSSVSPA</sequence>
<name>A0ABT4PUE9_9MYCO</name>
<proteinExistence type="predicted"/>
<dbReference type="InterPro" id="IPR004401">
    <property type="entry name" value="YbaB/EbfC"/>
</dbReference>